<evidence type="ECO:0000256" key="8">
    <source>
        <dbReference type="ARBA" id="ARBA00023295"/>
    </source>
</evidence>
<dbReference type="InterPro" id="IPR002772">
    <property type="entry name" value="Glyco_hydro_3_C"/>
</dbReference>
<evidence type="ECO:0000256" key="7">
    <source>
        <dbReference type="ARBA" id="ARBA00022801"/>
    </source>
</evidence>
<dbReference type="RefSeq" id="WP_057281414.1">
    <property type="nucleotide sequence ID" value="NZ_AP019724.1"/>
</dbReference>
<reference evidence="15 22" key="3">
    <citation type="journal article" date="2019" name="Nat. Med.">
        <title>A library of human gut bacterial isolates paired with longitudinal multiomics data enables mechanistic microbiome research.</title>
        <authorList>
            <person name="Poyet M."/>
            <person name="Groussin M."/>
            <person name="Gibbons S.M."/>
            <person name="Avila-Pacheco J."/>
            <person name="Jiang X."/>
            <person name="Kearney S.M."/>
            <person name="Perrotta A.R."/>
            <person name="Berdy B."/>
            <person name="Zhao S."/>
            <person name="Lieberman T.D."/>
            <person name="Swanson P.K."/>
            <person name="Smith M."/>
            <person name="Roesemann S."/>
            <person name="Alexander J.E."/>
            <person name="Rich S.A."/>
            <person name="Livny J."/>
            <person name="Vlamakis H."/>
            <person name="Clish C."/>
            <person name="Bullock K."/>
            <person name="Deik A."/>
            <person name="Scott J."/>
            <person name="Pierce K.A."/>
            <person name="Xavier R.J."/>
            <person name="Alm E.J."/>
        </authorList>
    </citation>
    <scope>NUCLEOTIDE SEQUENCE [LARGE SCALE GENOMIC DNA]</scope>
    <source>
        <strain evidence="15 22">BIOML-A3</strain>
    </source>
</reference>
<evidence type="ECO:0000256" key="9">
    <source>
        <dbReference type="ARBA" id="ARBA00067498"/>
    </source>
</evidence>
<dbReference type="EMBL" id="WCTJ01000001">
    <property type="protein sequence ID" value="KAB4259354.1"/>
    <property type="molecule type" value="Genomic_DNA"/>
</dbReference>
<dbReference type="GO" id="GO:0008422">
    <property type="term" value="F:beta-glucosidase activity"/>
    <property type="evidence" value="ECO:0007669"/>
    <property type="project" value="UniProtKB-EC"/>
</dbReference>
<dbReference type="FunFam" id="3.20.20.300:FF:000005">
    <property type="entry name" value="Periplasmic beta-glucosidase"/>
    <property type="match status" value="1"/>
</dbReference>
<dbReference type="InterPro" id="IPR036881">
    <property type="entry name" value="Glyco_hydro_3_C_sf"/>
</dbReference>
<accession>A0A174Q8M4</accession>
<evidence type="ECO:0000313" key="20">
    <source>
        <dbReference type="Proteomes" id="UP000260874"/>
    </source>
</evidence>
<dbReference type="Pfam" id="PF14310">
    <property type="entry name" value="Fn3-like"/>
    <property type="match status" value="1"/>
</dbReference>
<dbReference type="InterPro" id="IPR019800">
    <property type="entry name" value="Glyco_hydro_3_AS"/>
</dbReference>
<comment type="similarity">
    <text evidence="3 10">Belongs to the glycosyl hydrolase 3 family.</text>
</comment>
<dbReference type="Gene3D" id="3.20.20.300">
    <property type="entry name" value="Glycoside hydrolase, family 3, N-terminal domain"/>
    <property type="match status" value="1"/>
</dbReference>
<dbReference type="Gene3D" id="2.60.40.10">
    <property type="entry name" value="Immunoglobulins"/>
    <property type="match status" value="1"/>
</dbReference>
<evidence type="ECO:0000256" key="10">
    <source>
        <dbReference type="RuleBase" id="RU361161"/>
    </source>
</evidence>
<organism evidence="14 18">
    <name type="scientific">Bacteroides uniformis</name>
    <dbReference type="NCBI Taxonomy" id="820"/>
    <lineage>
        <taxon>Bacteria</taxon>
        <taxon>Pseudomonadati</taxon>
        <taxon>Bacteroidota</taxon>
        <taxon>Bacteroidia</taxon>
        <taxon>Bacteroidales</taxon>
        <taxon>Bacteroidaceae</taxon>
        <taxon>Bacteroides</taxon>
    </lineage>
</organism>
<dbReference type="PRINTS" id="PR00133">
    <property type="entry name" value="GLHYDRLASE3"/>
</dbReference>
<dbReference type="Proteomes" id="UP000320533">
    <property type="component" value="Chromosome"/>
</dbReference>
<dbReference type="AlphaFoldDB" id="A0A174Q8M4"/>
<dbReference type="InterPro" id="IPR036962">
    <property type="entry name" value="Glyco_hydro_3_N_sf"/>
</dbReference>
<dbReference type="SUPFAM" id="SSF52279">
    <property type="entry name" value="Beta-D-glucan exohydrolase, C-terminal domain"/>
    <property type="match status" value="1"/>
</dbReference>
<dbReference type="Proteomes" id="UP000260874">
    <property type="component" value="Unassembled WGS sequence"/>
</dbReference>
<dbReference type="InterPro" id="IPR051915">
    <property type="entry name" value="Cellulose_Degrad_GH3"/>
</dbReference>
<evidence type="ECO:0000313" key="15">
    <source>
        <dbReference type="EMBL" id="KAB4259354.1"/>
    </source>
</evidence>
<dbReference type="InterPro" id="IPR017853">
    <property type="entry name" value="GH"/>
</dbReference>
<dbReference type="InterPro" id="IPR001764">
    <property type="entry name" value="Glyco_hydro_3_N"/>
</dbReference>
<keyword evidence="6" id="KW-0574">Periplasm</keyword>
<dbReference type="PROSITE" id="PS00775">
    <property type="entry name" value="GLYCOSYL_HYDROL_F3"/>
    <property type="match status" value="1"/>
</dbReference>
<evidence type="ECO:0000256" key="1">
    <source>
        <dbReference type="ARBA" id="ARBA00000448"/>
    </source>
</evidence>
<dbReference type="InterPro" id="IPR013783">
    <property type="entry name" value="Ig-like_fold"/>
</dbReference>
<reference evidence="14 18" key="1">
    <citation type="submission" date="2015-09" db="EMBL/GenBank/DDBJ databases">
        <authorList>
            <consortium name="Pathogen Informatics"/>
        </authorList>
    </citation>
    <scope>NUCLEOTIDE SEQUENCE [LARGE SCALE GENOMIC DNA]</scope>
    <source>
        <strain evidence="14 18">2789STDY5834942</strain>
    </source>
</reference>
<feature type="domain" description="Fibronectin type III-like" evidence="12">
    <location>
        <begin position="675"/>
        <end position="744"/>
    </location>
</feature>
<keyword evidence="7 10" id="KW-0378">Hydrolase</keyword>
<evidence type="ECO:0000313" key="16">
    <source>
        <dbReference type="EMBL" id="RGK81000.1"/>
    </source>
</evidence>
<evidence type="ECO:0000313" key="13">
    <source>
        <dbReference type="EMBL" id="BBK86134.1"/>
    </source>
</evidence>
<comment type="subcellular location">
    <subcellularLocation>
        <location evidence="2">Periplasm</location>
    </subcellularLocation>
</comment>
<evidence type="ECO:0000313" key="22">
    <source>
        <dbReference type="Proteomes" id="UP000487989"/>
    </source>
</evidence>
<dbReference type="EMBL" id="QSRK01000007">
    <property type="protein sequence ID" value="RGL15574.1"/>
    <property type="molecule type" value="Genomic_DNA"/>
</dbReference>
<dbReference type="FunFam" id="3.40.50.1700:FF:000004">
    <property type="entry name" value="Periplasmic beta-glucosidase"/>
    <property type="match status" value="1"/>
</dbReference>
<feature type="chain" id="PRO_5035546849" description="Periplasmic beta-glucosidase" evidence="11">
    <location>
        <begin position="24"/>
        <end position="756"/>
    </location>
</feature>
<dbReference type="Pfam" id="PF00933">
    <property type="entry name" value="Glyco_hydro_3"/>
    <property type="match status" value="1"/>
</dbReference>
<evidence type="ECO:0000256" key="4">
    <source>
        <dbReference type="ARBA" id="ARBA00012744"/>
    </source>
</evidence>
<reference evidence="19 20" key="2">
    <citation type="submission" date="2018-08" db="EMBL/GenBank/DDBJ databases">
        <title>A genome reference for cultivated species of the human gut microbiota.</title>
        <authorList>
            <person name="Zou Y."/>
            <person name="Xue W."/>
            <person name="Luo G."/>
        </authorList>
    </citation>
    <scope>NUCLEOTIDE SEQUENCE [LARGE SCALE GENOMIC DNA]</scope>
    <source>
        <strain evidence="17 19">TF08-13</strain>
        <strain evidence="16 20">TF09-22</strain>
    </source>
</reference>
<dbReference type="EMBL" id="CZBF01000002">
    <property type="protein sequence ID" value="CUP67310.1"/>
    <property type="molecule type" value="Genomic_DNA"/>
</dbReference>
<dbReference type="PROSITE" id="PS51257">
    <property type="entry name" value="PROKAR_LIPOPROTEIN"/>
    <property type="match status" value="1"/>
</dbReference>
<protein>
    <recommendedName>
        <fullName evidence="9">Periplasmic beta-glucosidase</fullName>
        <ecNumber evidence="4">3.2.1.21</ecNumber>
    </recommendedName>
</protein>
<name>A0A174Q8M4_BACUN</name>
<sequence>MKKKLLIGAALILSVGMACTSGAGDWQSYSGDKRIEERVDSVLALMTLEEKIGQMTQYSAKSDIVTGPQVNTDIEPLLKKGYIGSLFHATSSAAIRKTQETALAESRLKIPVLFAFDVIHGFKTIFPIPLAESCAWDAELAERSASIAAAEASAVGVNWTFAPMVDISRDARWGRVMEGSGEDPYLGSLLSAARVRGFQGEKPEDLMRLDKMLACAKHFCAYGAAEAGRDYNTTDVSERSLRDIYFPPFKAAKDAGVATFMTAFNEISGVPCTSSKFLYQDVLRDEWGFNGFVVTDYTAINELVPHGVARDEAHAAELAANAGIEMDMTGGVFHAHLLQAVKEGKVNEETIDNAVRRILEMKFLLGIMDDPYRYLNEEREKATIMKPEFLEAARDAARKSVVLLKNENNFFPIQPSERKTVALIGPMVKERNSVNGGWGGRGDRQRSVTLFEGLEKKYGNSNVRFLYAEGCDLRKPGTAGFAQAVSVARQADVILVAAGEDQNWSAEAACRTDITLPASQRDLLKELKKTGKPIGLVLMNGRPLELTWEDENMDAILEAWYPGTMGGHAIADVIAGDYNPAGKLTMSFPRSVGQLPLYYNHKNTGRPLPPDNPKMDYKSSYIDCPNSPLYPFGYGLSYTSFEVDNLKLDKEELKKGETLTVTVDVANIGKVGGEEVVQLYIRDLVGSVTRPVKELKGFQKLYLKAGEKKSLTFVLTEEDLAFCGADMKMQVEPGEFRLWVGTSSADERNESVFTLI</sequence>
<dbReference type="EMBL" id="QSRB01000021">
    <property type="protein sequence ID" value="RGK81000.1"/>
    <property type="molecule type" value="Genomic_DNA"/>
</dbReference>
<evidence type="ECO:0000313" key="18">
    <source>
        <dbReference type="Proteomes" id="UP000095788"/>
    </source>
</evidence>
<evidence type="ECO:0000256" key="2">
    <source>
        <dbReference type="ARBA" id="ARBA00004418"/>
    </source>
</evidence>
<keyword evidence="8 10" id="KW-0326">Glycosidase</keyword>
<dbReference type="Proteomes" id="UP000095788">
    <property type="component" value="Unassembled WGS sequence"/>
</dbReference>
<dbReference type="Proteomes" id="UP000487989">
    <property type="component" value="Unassembled WGS sequence"/>
</dbReference>
<proteinExistence type="inferred from homology"/>
<evidence type="ECO:0000256" key="11">
    <source>
        <dbReference type="SAM" id="SignalP"/>
    </source>
</evidence>
<dbReference type="GO" id="GO:0009251">
    <property type="term" value="P:glucan catabolic process"/>
    <property type="evidence" value="ECO:0007669"/>
    <property type="project" value="TreeGrafter"/>
</dbReference>
<evidence type="ECO:0000256" key="5">
    <source>
        <dbReference type="ARBA" id="ARBA00022729"/>
    </source>
</evidence>
<reference evidence="13 21" key="4">
    <citation type="submission" date="2019-06" db="EMBL/GenBank/DDBJ databases">
        <title>Complete genome sequence of Bacteroides uniformis NBRC 113350.</title>
        <authorList>
            <person name="Miura T."/>
            <person name="Furukawa M."/>
            <person name="Shimamura M."/>
            <person name="Ohyama Y."/>
            <person name="Yamazoe A."/>
            <person name="Kawasaki H."/>
        </authorList>
    </citation>
    <scope>NUCLEOTIDE SEQUENCE [LARGE SCALE GENOMIC DNA]</scope>
    <source>
        <strain evidence="13 21">NBRC 113350</strain>
    </source>
</reference>
<dbReference type="FunFam" id="2.60.40.10:FF:000495">
    <property type="entry name" value="Periplasmic beta-glucosidase"/>
    <property type="match status" value="1"/>
</dbReference>
<dbReference type="PANTHER" id="PTHR30620:SF16">
    <property type="entry name" value="LYSOSOMAL BETA GLUCOSIDASE"/>
    <property type="match status" value="1"/>
</dbReference>
<evidence type="ECO:0000313" key="21">
    <source>
        <dbReference type="Proteomes" id="UP000320533"/>
    </source>
</evidence>
<evidence type="ECO:0000256" key="3">
    <source>
        <dbReference type="ARBA" id="ARBA00005336"/>
    </source>
</evidence>
<evidence type="ECO:0000256" key="6">
    <source>
        <dbReference type="ARBA" id="ARBA00022764"/>
    </source>
</evidence>
<dbReference type="Proteomes" id="UP000260795">
    <property type="component" value="Unassembled WGS sequence"/>
</dbReference>
<gene>
    <name evidence="14" type="primary">bglX_3</name>
    <name evidence="13" type="ORF">Bun01g_05040</name>
    <name evidence="17" type="ORF">DXC80_06860</name>
    <name evidence="16" type="ORF">DXC91_18555</name>
    <name evidence="14" type="ORF">ERS852554_01428</name>
    <name evidence="15" type="ORF">GAP48_01405</name>
</gene>
<dbReference type="SMART" id="SM01217">
    <property type="entry name" value="Fn3_like"/>
    <property type="match status" value="1"/>
</dbReference>
<feature type="signal peptide" evidence="11">
    <location>
        <begin position="1"/>
        <end position="23"/>
    </location>
</feature>
<evidence type="ECO:0000313" key="17">
    <source>
        <dbReference type="EMBL" id="RGL15574.1"/>
    </source>
</evidence>
<dbReference type="EMBL" id="AP019724">
    <property type="protein sequence ID" value="BBK86134.1"/>
    <property type="molecule type" value="Genomic_DNA"/>
</dbReference>
<comment type="catalytic activity">
    <reaction evidence="1">
        <text>Hydrolysis of terminal, non-reducing beta-D-glucosyl residues with release of beta-D-glucose.</text>
        <dbReference type="EC" id="3.2.1.21"/>
    </reaction>
</comment>
<dbReference type="Pfam" id="PF01915">
    <property type="entry name" value="Glyco_hydro_3_C"/>
    <property type="match status" value="1"/>
</dbReference>
<dbReference type="EC" id="3.2.1.21" evidence="4"/>
<dbReference type="GO" id="GO:0042597">
    <property type="term" value="C:periplasmic space"/>
    <property type="evidence" value="ECO:0007669"/>
    <property type="project" value="UniProtKB-SubCell"/>
</dbReference>
<evidence type="ECO:0000313" key="14">
    <source>
        <dbReference type="EMBL" id="CUP67310.1"/>
    </source>
</evidence>
<dbReference type="SUPFAM" id="SSF51445">
    <property type="entry name" value="(Trans)glycosidases"/>
    <property type="match status" value="1"/>
</dbReference>
<keyword evidence="5 11" id="KW-0732">Signal</keyword>
<dbReference type="PANTHER" id="PTHR30620">
    <property type="entry name" value="PERIPLASMIC BETA-GLUCOSIDASE-RELATED"/>
    <property type="match status" value="1"/>
</dbReference>
<dbReference type="Gene3D" id="3.40.50.1700">
    <property type="entry name" value="Glycoside hydrolase family 3 C-terminal domain"/>
    <property type="match status" value="1"/>
</dbReference>
<dbReference type="InterPro" id="IPR026891">
    <property type="entry name" value="Fn3-like"/>
</dbReference>
<dbReference type="KEGG" id="bun:Bun01g_05040"/>
<evidence type="ECO:0000259" key="12">
    <source>
        <dbReference type="SMART" id="SM01217"/>
    </source>
</evidence>
<evidence type="ECO:0000313" key="19">
    <source>
        <dbReference type="Proteomes" id="UP000260795"/>
    </source>
</evidence>